<evidence type="ECO:0000256" key="2">
    <source>
        <dbReference type="SAM" id="MobiDB-lite"/>
    </source>
</evidence>
<evidence type="ECO:0000313" key="3">
    <source>
        <dbReference type="EMBL" id="KAJ7972476.1"/>
    </source>
</evidence>
<proteinExistence type="predicted"/>
<feature type="compositionally biased region" description="Polar residues" evidence="2">
    <location>
        <begin position="245"/>
        <end position="254"/>
    </location>
</feature>
<evidence type="ECO:0000256" key="1">
    <source>
        <dbReference type="SAM" id="Coils"/>
    </source>
</evidence>
<sequence>MRVCCSEMTQNKKMIDSEEDQKLRWVSDIFPSDIFDIVEMGSHSDVNYKPHCEMGSLSGKKIEEGCLRTVESLRGRLLAERQASRVAKEDAEIMGNKLIELESKLREETKLKDRAERKLKFLRKKLESLNFSSISGKLEQSSSSEKCGNSCISSIDDSSFKDPEESEPKSDITNPVVLENPNENILKSRTIDPGVSEDLKQNVSEAYSPSQNHISPCLAKDSNFQNTDHSSSHSNLSDSSPEIICNNTNTSSGDLKNEENRSLSTKSSMVDNMDDHQDFVDNSMAIVPVNLPTTSLPTTPKPVNENVIEALVALRHAKEMLVDSMERRRMMIKVGPT</sequence>
<gene>
    <name evidence="3" type="ORF">O6P43_010355</name>
</gene>
<dbReference type="Proteomes" id="UP001163823">
    <property type="component" value="Chromosome 4"/>
</dbReference>
<dbReference type="AlphaFoldDB" id="A0AAD7Q0D0"/>
<feature type="region of interest" description="Disordered" evidence="2">
    <location>
        <begin position="155"/>
        <end position="269"/>
    </location>
</feature>
<protein>
    <submittedName>
        <fullName evidence="3">Myosin heavy chain, cardiac muscle isoform-like isoform X1</fullName>
    </submittedName>
</protein>
<dbReference type="EMBL" id="JARAOO010000004">
    <property type="protein sequence ID" value="KAJ7972476.1"/>
    <property type="molecule type" value="Genomic_DNA"/>
</dbReference>
<comment type="caution">
    <text evidence="3">The sequence shown here is derived from an EMBL/GenBank/DDBJ whole genome shotgun (WGS) entry which is preliminary data.</text>
</comment>
<name>A0AAD7Q0D0_QUISA</name>
<accession>A0AAD7Q0D0</accession>
<keyword evidence="4" id="KW-1185">Reference proteome</keyword>
<reference evidence="3" key="1">
    <citation type="journal article" date="2023" name="Science">
        <title>Elucidation of the pathway for biosynthesis of saponin adjuvants from the soapbark tree.</title>
        <authorList>
            <person name="Reed J."/>
            <person name="Orme A."/>
            <person name="El-Demerdash A."/>
            <person name="Owen C."/>
            <person name="Martin L.B.B."/>
            <person name="Misra R.C."/>
            <person name="Kikuchi S."/>
            <person name="Rejzek M."/>
            <person name="Martin A.C."/>
            <person name="Harkess A."/>
            <person name="Leebens-Mack J."/>
            <person name="Louveau T."/>
            <person name="Stephenson M.J."/>
            <person name="Osbourn A."/>
        </authorList>
    </citation>
    <scope>NUCLEOTIDE SEQUENCE</scope>
    <source>
        <strain evidence="3">S10</strain>
    </source>
</reference>
<evidence type="ECO:0000313" key="4">
    <source>
        <dbReference type="Proteomes" id="UP001163823"/>
    </source>
</evidence>
<dbReference type="KEGG" id="qsa:O6P43_010355"/>
<feature type="compositionally biased region" description="Polar residues" evidence="2">
    <location>
        <begin position="201"/>
        <end position="214"/>
    </location>
</feature>
<dbReference type="PANTHER" id="PTHR33701">
    <property type="entry name" value="TRANSMEMBRANE PROTEIN"/>
    <property type="match status" value="1"/>
</dbReference>
<organism evidence="3 4">
    <name type="scientific">Quillaja saponaria</name>
    <name type="common">Soap bark tree</name>
    <dbReference type="NCBI Taxonomy" id="32244"/>
    <lineage>
        <taxon>Eukaryota</taxon>
        <taxon>Viridiplantae</taxon>
        <taxon>Streptophyta</taxon>
        <taxon>Embryophyta</taxon>
        <taxon>Tracheophyta</taxon>
        <taxon>Spermatophyta</taxon>
        <taxon>Magnoliopsida</taxon>
        <taxon>eudicotyledons</taxon>
        <taxon>Gunneridae</taxon>
        <taxon>Pentapetalae</taxon>
        <taxon>rosids</taxon>
        <taxon>fabids</taxon>
        <taxon>Fabales</taxon>
        <taxon>Quillajaceae</taxon>
        <taxon>Quillaja</taxon>
    </lineage>
</organism>
<feature type="coiled-coil region" evidence="1">
    <location>
        <begin position="98"/>
        <end position="132"/>
    </location>
</feature>
<feature type="compositionally biased region" description="Basic and acidic residues" evidence="2">
    <location>
        <begin position="158"/>
        <end position="170"/>
    </location>
</feature>
<keyword evidence="1" id="KW-0175">Coiled coil</keyword>
<dbReference type="PANTHER" id="PTHR33701:SF2">
    <property type="entry name" value="TRANSMEMBRANE PROTEIN"/>
    <property type="match status" value="1"/>
</dbReference>
<feature type="compositionally biased region" description="Low complexity" evidence="2">
    <location>
        <begin position="228"/>
        <end position="240"/>
    </location>
</feature>